<dbReference type="Proteomes" id="UP001498771">
    <property type="component" value="Unassembled WGS sequence"/>
</dbReference>
<dbReference type="PANTHER" id="PTHR43439">
    <property type="entry name" value="PHENYLACETATE-COENZYME A LIGASE"/>
    <property type="match status" value="1"/>
</dbReference>
<dbReference type="RefSeq" id="XP_064767912.1">
    <property type="nucleotide sequence ID" value="XM_064912911.1"/>
</dbReference>
<dbReference type="InterPro" id="IPR000873">
    <property type="entry name" value="AMP-dep_synth/lig_dom"/>
</dbReference>
<sequence length="1050" mass="115730">MPPSVAVAKPDSLDSFGRPLDRPPFVQDTLYTVDDLVRSRAKHYPDVPILAYPSSDSSLLDYSHYTTADLSRFADEAAYAYLRAGIQNIAPISTSTPPVVAMLAPSDMDYIVTMVGLVRLGYTVLMLSNRLPANAIDSLLTATKAELVVHASAFVPVLKEVAALRPDGLKTIDIISRKDWDPAVPSPSSDWPLRGPADALKNCFIIHSSGSTGLPKPIFQTHQAAINNYASSFEMKGFITLPLYHNHGISSFFRAVYANKEITFYNGKLPLTGSNLTKVMQLAKPEVFYGVPYALKLLAESKAGIECLANCNLVLYGGSSCPDELGDRLVDAGVYLCGHYGSTETGQLLTSLRPKGDKAWNYLRLNGPVKDYVLMDEISPDVYECVCLDGWKSKVVSNSDNPPNSFRTKDLFSRHPTIPDAYKYLGRVDDRVTLMNGEKVLPIPIEHRIRQDIHVQECIVVGVERSAPALFIIPSDATVSMTEEQVIDAVWPAIADANAHAEAFSQITRELVRVLPYNVEYPHTDKGTIIRAGFYKAFAADIDALYSSFEGGEGTLALSVPELEKYLFELFTESLHVNLEDASSDFYSFGADSLQAIRVWSILKRTLDLGGKADQMSQNIVFETANCKALARYLYSLRTGEQVAEDDDVAAMQELYEKYSVFTPHVAGTSVPDGEYVIITGTTGSLGAHALAQALRLPNVKKVYCLVRAASDKDARARVISSLTSREIVVSDDDLNKMEAYPSDFSLANLGLADAVIEELRSKLTTVIHSAWAVNFNIGVRSFEKYHINGVHNMIQLCLDTTTAAPAKFYFCSSISVAAGTPLPAVIHEAPIDKFEHAQNMGYARSKLVTEHIVETAGKVYGAHARVFRIGQIVGDSVNGNWNDTEAIPLMIRSAITLHALPRLDETPAWLPVDCVARSMLELSGVLNDGVPPEDSPDVVYHINNPYTFRWTEDLLPALKRAGLQFKEVSQREWVRLLREEGDQDPVRNPTVKLLGFFEEKYDNDKPGRKGLVLETQVTAEKSEALKNAPEPVGSGLIDLFVKKWLEKWV</sequence>
<evidence type="ECO:0000256" key="1">
    <source>
        <dbReference type="ARBA" id="ARBA00022450"/>
    </source>
</evidence>
<feature type="domain" description="Carrier" evidence="4">
    <location>
        <begin position="566"/>
        <end position="633"/>
    </location>
</feature>
<evidence type="ECO:0000313" key="7">
    <source>
        <dbReference type="Proteomes" id="UP001498771"/>
    </source>
</evidence>
<dbReference type="Pfam" id="PF23562">
    <property type="entry name" value="AMP-binding_C_3"/>
    <property type="match status" value="1"/>
</dbReference>
<feature type="domain" description="AMP-dependent synthetase/ligase" evidence="3">
    <location>
        <begin position="39"/>
        <end position="361"/>
    </location>
</feature>
<evidence type="ECO:0000256" key="2">
    <source>
        <dbReference type="ARBA" id="ARBA00022553"/>
    </source>
</evidence>
<dbReference type="InterPro" id="IPR020845">
    <property type="entry name" value="AMP-binding_CS"/>
</dbReference>
<dbReference type="PROSITE" id="PS00455">
    <property type="entry name" value="AMP_BINDING"/>
    <property type="match status" value="1"/>
</dbReference>
<name>A0ABR1F4X2_9ASCO</name>
<dbReference type="SUPFAM" id="SSF51735">
    <property type="entry name" value="NAD(P)-binding Rossmann-fold domains"/>
    <property type="match status" value="1"/>
</dbReference>
<keyword evidence="1" id="KW-0596">Phosphopantetheine</keyword>
<dbReference type="SUPFAM" id="SSF47336">
    <property type="entry name" value="ACP-like"/>
    <property type="match status" value="1"/>
</dbReference>
<dbReference type="EMBL" id="JBBJBU010000007">
    <property type="protein sequence ID" value="KAK7204879.1"/>
    <property type="molecule type" value="Genomic_DNA"/>
</dbReference>
<evidence type="ECO:0008006" key="8">
    <source>
        <dbReference type="Google" id="ProtNLM"/>
    </source>
</evidence>
<dbReference type="InterPro" id="IPR051414">
    <property type="entry name" value="Adenylate-forming_Reductase"/>
</dbReference>
<protein>
    <recommendedName>
        <fullName evidence="8">Carrier domain-containing protein</fullName>
    </recommendedName>
</protein>
<dbReference type="Pfam" id="PF07993">
    <property type="entry name" value="NAD_binding_4"/>
    <property type="match status" value="1"/>
</dbReference>
<dbReference type="PANTHER" id="PTHR43439:SF2">
    <property type="entry name" value="ENZYME, PUTATIVE (JCVI)-RELATED"/>
    <property type="match status" value="1"/>
</dbReference>
<evidence type="ECO:0000313" key="6">
    <source>
        <dbReference type="EMBL" id="KAK7204879.1"/>
    </source>
</evidence>
<dbReference type="GeneID" id="90038423"/>
<accession>A0ABR1F4X2</accession>
<organism evidence="6 7">
    <name type="scientific">Myxozyma melibiosi</name>
    <dbReference type="NCBI Taxonomy" id="54550"/>
    <lineage>
        <taxon>Eukaryota</taxon>
        <taxon>Fungi</taxon>
        <taxon>Dikarya</taxon>
        <taxon>Ascomycota</taxon>
        <taxon>Saccharomycotina</taxon>
        <taxon>Lipomycetes</taxon>
        <taxon>Lipomycetales</taxon>
        <taxon>Lipomycetaceae</taxon>
        <taxon>Myxozyma</taxon>
    </lineage>
</organism>
<dbReference type="InterPro" id="IPR009081">
    <property type="entry name" value="PP-bd_ACP"/>
</dbReference>
<dbReference type="InterPro" id="IPR013120">
    <property type="entry name" value="FAR_NAD-bd"/>
</dbReference>
<evidence type="ECO:0000259" key="4">
    <source>
        <dbReference type="Pfam" id="PF00550"/>
    </source>
</evidence>
<keyword evidence="2" id="KW-0597">Phosphoprotein</keyword>
<reference evidence="6 7" key="1">
    <citation type="submission" date="2024-03" db="EMBL/GenBank/DDBJ databases">
        <title>Genome-scale model development and genomic sequencing of the oleaginous clade Lipomyces.</title>
        <authorList>
            <consortium name="Lawrence Berkeley National Laboratory"/>
            <person name="Czajka J.J."/>
            <person name="Han Y."/>
            <person name="Kim J."/>
            <person name="Mondo S.J."/>
            <person name="Hofstad B.A."/>
            <person name="Robles A."/>
            <person name="Haridas S."/>
            <person name="Riley R."/>
            <person name="LaButti K."/>
            <person name="Pangilinan J."/>
            <person name="Andreopoulos W."/>
            <person name="Lipzen A."/>
            <person name="Yan J."/>
            <person name="Wang M."/>
            <person name="Ng V."/>
            <person name="Grigoriev I.V."/>
            <person name="Spatafora J.W."/>
            <person name="Magnuson J.K."/>
            <person name="Baker S.E."/>
            <person name="Pomraning K.R."/>
        </authorList>
    </citation>
    <scope>NUCLEOTIDE SEQUENCE [LARGE SCALE GENOMIC DNA]</scope>
    <source>
        <strain evidence="6 7">Phaff 52-87</strain>
    </source>
</reference>
<dbReference type="InterPro" id="IPR036291">
    <property type="entry name" value="NAD(P)-bd_dom_sf"/>
</dbReference>
<evidence type="ECO:0000259" key="3">
    <source>
        <dbReference type="Pfam" id="PF00501"/>
    </source>
</evidence>
<dbReference type="InterPro" id="IPR036736">
    <property type="entry name" value="ACP-like_sf"/>
</dbReference>
<gene>
    <name evidence="6" type="ORF">BZA70DRAFT_280239</name>
</gene>
<dbReference type="Pfam" id="PF00501">
    <property type="entry name" value="AMP-binding"/>
    <property type="match status" value="1"/>
</dbReference>
<dbReference type="Gene3D" id="1.10.1200.10">
    <property type="entry name" value="ACP-like"/>
    <property type="match status" value="1"/>
</dbReference>
<dbReference type="Pfam" id="PF00550">
    <property type="entry name" value="PP-binding"/>
    <property type="match status" value="1"/>
</dbReference>
<comment type="caution">
    <text evidence="6">The sequence shown here is derived from an EMBL/GenBank/DDBJ whole genome shotgun (WGS) entry which is preliminary data.</text>
</comment>
<dbReference type="Gene3D" id="3.40.50.12780">
    <property type="entry name" value="N-terminal domain of ligase-like"/>
    <property type="match status" value="1"/>
</dbReference>
<dbReference type="InterPro" id="IPR042099">
    <property type="entry name" value="ANL_N_sf"/>
</dbReference>
<feature type="domain" description="Thioester reductase (TE)" evidence="5">
    <location>
        <begin position="679"/>
        <end position="920"/>
    </location>
</feature>
<dbReference type="SUPFAM" id="SSF56801">
    <property type="entry name" value="Acetyl-CoA synthetase-like"/>
    <property type="match status" value="1"/>
</dbReference>
<keyword evidence="7" id="KW-1185">Reference proteome</keyword>
<evidence type="ECO:0000259" key="5">
    <source>
        <dbReference type="Pfam" id="PF07993"/>
    </source>
</evidence>
<dbReference type="Gene3D" id="3.40.50.720">
    <property type="entry name" value="NAD(P)-binding Rossmann-like Domain"/>
    <property type="match status" value="1"/>
</dbReference>
<proteinExistence type="predicted"/>